<dbReference type="RefSeq" id="WP_102374709.1">
    <property type="nucleotide sequence ID" value="NZ_DBFADM010000053.1"/>
</dbReference>
<dbReference type="Pfam" id="PF19571">
    <property type="entry name" value="ACT_8"/>
    <property type="match status" value="1"/>
</dbReference>
<sequence length="141" mass="15329">MISQLTVFLENEKGRLASACRTIADEGINMSALFLADTADFGVARIFCDTPEAAAEALKAAGYRATLTPVLGVRVPNEPGGLAGLLEFFNEHDVNIEYGYCFSVNREYAIDVLKVSDHSIEDALKEAGFEPVAPEEIYHVD</sequence>
<reference evidence="2 3" key="1">
    <citation type="submission" date="2024-04" db="EMBL/GenBank/DDBJ databases">
        <title>Human intestinal bacterial collection.</title>
        <authorList>
            <person name="Pauvert C."/>
            <person name="Hitch T.C.A."/>
            <person name="Clavel T."/>
        </authorList>
    </citation>
    <scope>NUCLEOTIDE SEQUENCE [LARGE SCALE GENOMIC DNA]</scope>
    <source>
        <strain evidence="2 3">CLA-KB-H42</strain>
    </source>
</reference>
<organism evidence="2 3">
    <name type="scientific">Raoultibacter massiliensis</name>
    <dbReference type="NCBI Taxonomy" id="1852371"/>
    <lineage>
        <taxon>Bacteria</taxon>
        <taxon>Bacillati</taxon>
        <taxon>Actinomycetota</taxon>
        <taxon>Coriobacteriia</taxon>
        <taxon>Eggerthellales</taxon>
        <taxon>Eggerthellaceae</taxon>
        <taxon>Raoultibacter</taxon>
    </lineage>
</organism>
<dbReference type="Proteomes" id="UP001487305">
    <property type="component" value="Unassembled WGS sequence"/>
</dbReference>
<dbReference type="PANTHER" id="PTHR40099">
    <property type="entry name" value="ACETOLACTATE SYNTHASE, SMALL SUBUNIT"/>
    <property type="match status" value="1"/>
</dbReference>
<proteinExistence type="predicted"/>
<dbReference type="PANTHER" id="PTHR40099:SF1">
    <property type="entry name" value="ACETOLACTATE SYNTHASE, SMALL SUBUNIT"/>
    <property type="match status" value="1"/>
</dbReference>
<dbReference type="InterPro" id="IPR002912">
    <property type="entry name" value="ACT_dom"/>
</dbReference>
<evidence type="ECO:0000313" key="3">
    <source>
        <dbReference type="Proteomes" id="UP001487305"/>
    </source>
</evidence>
<evidence type="ECO:0000259" key="1">
    <source>
        <dbReference type="PROSITE" id="PS51671"/>
    </source>
</evidence>
<dbReference type="EMBL" id="JBBNOP010000003">
    <property type="protein sequence ID" value="MEQ3362195.1"/>
    <property type="molecule type" value="Genomic_DNA"/>
</dbReference>
<dbReference type="InterPro" id="IPR045739">
    <property type="entry name" value="ACT_dom_pair"/>
</dbReference>
<gene>
    <name evidence="2" type="ORF">AAA083_04290</name>
</gene>
<protein>
    <submittedName>
        <fullName evidence="2">ACT domain-containing protein</fullName>
    </submittedName>
</protein>
<dbReference type="PROSITE" id="PS51671">
    <property type="entry name" value="ACT"/>
    <property type="match status" value="1"/>
</dbReference>
<accession>A0ABV1JBI5</accession>
<feature type="domain" description="ACT" evidence="1">
    <location>
        <begin position="70"/>
        <end position="141"/>
    </location>
</feature>
<evidence type="ECO:0000313" key="2">
    <source>
        <dbReference type="EMBL" id="MEQ3362195.1"/>
    </source>
</evidence>
<comment type="caution">
    <text evidence="2">The sequence shown here is derived from an EMBL/GenBank/DDBJ whole genome shotgun (WGS) entry which is preliminary data.</text>
</comment>
<dbReference type="Gene3D" id="3.30.2130.10">
    <property type="entry name" value="VC0802-like"/>
    <property type="match status" value="1"/>
</dbReference>
<name>A0ABV1JBI5_9ACTN</name>
<keyword evidence="3" id="KW-1185">Reference proteome</keyword>
<dbReference type="InterPro" id="IPR045865">
    <property type="entry name" value="ACT-like_dom_sf"/>
</dbReference>
<dbReference type="SUPFAM" id="SSF55021">
    <property type="entry name" value="ACT-like"/>
    <property type="match status" value="2"/>
</dbReference>